<protein>
    <submittedName>
        <fullName evidence="1">Uncharacterized protein</fullName>
    </submittedName>
</protein>
<evidence type="ECO:0000313" key="1">
    <source>
        <dbReference type="EMBL" id="KAK7501534.1"/>
    </source>
</evidence>
<proteinExistence type="predicted"/>
<reference evidence="1 2" key="1">
    <citation type="journal article" date="2023" name="Sci. Data">
        <title>Genome assembly of the Korean intertidal mud-creeper Batillaria attramentaria.</title>
        <authorList>
            <person name="Patra A.K."/>
            <person name="Ho P.T."/>
            <person name="Jun S."/>
            <person name="Lee S.J."/>
            <person name="Kim Y."/>
            <person name="Won Y.J."/>
        </authorList>
    </citation>
    <scope>NUCLEOTIDE SEQUENCE [LARGE SCALE GENOMIC DNA]</scope>
    <source>
        <strain evidence="1">Wonlab-2016</strain>
    </source>
</reference>
<comment type="caution">
    <text evidence="1">The sequence shown here is derived from an EMBL/GenBank/DDBJ whole genome shotgun (WGS) entry which is preliminary data.</text>
</comment>
<accession>A0ABD0LR86</accession>
<organism evidence="1 2">
    <name type="scientific">Batillaria attramentaria</name>
    <dbReference type="NCBI Taxonomy" id="370345"/>
    <lineage>
        <taxon>Eukaryota</taxon>
        <taxon>Metazoa</taxon>
        <taxon>Spiralia</taxon>
        <taxon>Lophotrochozoa</taxon>
        <taxon>Mollusca</taxon>
        <taxon>Gastropoda</taxon>
        <taxon>Caenogastropoda</taxon>
        <taxon>Sorbeoconcha</taxon>
        <taxon>Cerithioidea</taxon>
        <taxon>Batillariidae</taxon>
        <taxon>Batillaria</taxon>
    </lineage>
</organism>
<sequence>MDIPDSSLLFHGLQFSALLPLQDAEQAVDLVHADKLSPFNCMSNGLVGHLEATRARLYRFPTRIYETLSPKWMQVLGSPSELRTDVLNFCRLIFVPGAGGSCQLLANPARDKRCSLDLLCILPFVLSDSVPVDGDIGNQPTTNRSLILRVVVFDIGLTNIYDYKFASA</sequence>
<dbReference type="EMBL" id="JACVVK020000031">
    <property type="protein sequence ID" value="KAK7501534.1"/>
    <property type="molecule type" value="Genomic_DNA"/>
</dbReference>
<dbReference type="Proteomes" id="UP001519460">
    <property type="component" value="Unassembled WGS sequence"/>
</dbReference>
<keyword evidence="2" id="KW-1185">Reference proteome</keyword>
<gene>
    <name evidence="1" type="ORF">BaRGS_00007338</name>
</gene>
<evidence type="ECO:0000313" key="2">
    <source>
        <dbReference type="Proteomes" id="UP001519460"/>
    </source>
</evidence>
<dbReference type="AlphaFoldDB" id="A0ABD0LR86"/>
<name>A0ABD0LR86_9CAEN</name>